<reference evidence="3" key="1">
    <citation type="submission" date="2023-06" db="EMBL/GenBank/DDBJ databases">
        <title>Genome-scale phylogeny and comparative genomics of the fungal order Sordariales.</title>
        <authorList>
            <consortium name="Lawrence Berkeley National Laboratory"/>
            <person name="Hensen N."/>
            <person name="Bonometti L."/>
            <person name="Westerberg I."/>
            <person name="Brannstrom I.O."/>
            <person name="Guillou S."/>
            <person name="Cros-Aarteil S."/>
            <person name="Calhoun S."/>
            <person name="Haridas S."/>
            <person name="Kuo A."/>
            <person name="Mondo S."/>
            <person name="Pangilinan J."/>
            <person name="Riley R."/>
            <person name="Labutti K."/>
            <person name="Andreopoulos B."/>
            <person name="Lipzen A."/>
            <person name="Chen C."/>
            <person name="Yanf M."/>
            <person name="Daum C."/>
            <person name="Ng V."/>
            <person name="Clum A."/>
            <person name="Steindorff A."/>
            <person name="Ohm R."/>
            <person name="Martin F."/>
            <person name="Silar P."/>
            <person name="Natvig D."/>
            <person name="Lalanne C."/>
            <person name="Gautier V."/>
            <person name="Ament-Velasquez S.L."/>
            <person name="Kruys A."/>
            <person name="Hutchinson M.I."/>
            <person name="Powell A.J."/>
            <person name="Barry K."/>
            <person name="Miller A.N."/>
            <person name="Grigoriev I.V."/>
            <person name="Debuchy R."/>
            <person name="Gladieux P."/>
            <person name="Thoren M.H."/>
            <person name="Johannesson H."/>
        </authorList>
    </citation>
    <scope>NUCLEOTIDE SEQUENCE</scope>
    <source>
        <strain evidence="3">CBS 307.81</strain>
    </source>
</reference>
<proteinExistence type="predicted"/>
<evidence type="ECO:0000313" key="3">
    <source>
        <dbReference type="EMBL" id="KAK0671056.1"/>
    </source>
</evidence>
<dbReference type="Proteomes" id="UP001174997">
    <property type="component" value="Unassembled WGS sequence"/>
</dbReference>
<evidence type="ECO:0000256" key="2">
    <source>
        <dbReference type="SAM" id="SignalP"/>
    </source>
</evidence>
<evidence type="ECO:0000256" key="1">
    <source>
        <dbReference type="SAM" id="MobiDB-lite"/>
    </source>
</evidence>
<name>A0AA39ZHX8_9PEZI</name>
<dbReference type="AlphaFoldDB" id="A0AA39ZHX8"/>
<gene>
    <name evidence="3" type="ORF">QBC41DRAFT_61214</name>
</gene>
<evidence type="ECO:0000313" key="4">
    <source>
        <dbReference type="Proteomes" id="UP001174997"/>
    </source>
</evidence>
<organism evidence="3 4">
    <name type="scientific">Cercophora samala</name>
    <dbReference type="NCBI Taxonomy" id="330535"/>
    <lineage>
        <taxon>Eukaryota</taxon>
        <taxon>Fungi</taxon>
        <taxon>Dikarya</taxon>
        <taxon>Ascomycota</taxon>
        <taxon>Pezizomycotina</taxon>
        <taxon>Sordariomycetes</taxon>
        <taxon>Sordariomycetidae</taxon>
        <taxon>Sordariales</taxon>
        <taxon>Lasiosphaeriaceae</taxon>
        <taxon>Cercophora</taxon>
    </lineage>
</organism>
<keyword evidence="4" id="KW-1185">Reference proteome</keyword>
<keyword evidence="2" id="KW-0732">Signal</keyword>
<comment type="caution">
    <text evidence="3">The sequence shown here is derived from an EMBL/GenBank/DDBJ whole genome shotgun (WGS) entry which is preliminary data.</text>
</comment>
<feature type="chain" id="PRO_5041323600" description="Secreted protein" evidence="2">
    <location>
        <begin position="19"/>
        <end position="98"/>
    </location>
</feature>
<protein>
    <recommendedName>
        <fullName evidence="5">Secreted protein</fullName>
    </recommendedName>
</protein>
<sequence length="98" mass="10530">MQLLVVFPSCLYTTLVSSSMAGKPRYAGDLGLDRGSNTECICEFAFLFLFLSLFPSPSDGNSKPPRPVKSAQVADKRGSICKVVQTATRPAGNTGRTR</sequence>
<accession>A0AA39ZHX8</accession>
<feature type="signal peptide" evidence="2">
    <location>
        <begin position="1"/>
        <end position="18"/>
    </location>
</feature>
<feature type="region of interest" description="Disordered" evidence="1">
    <location>
        <begin position="57"/>
        <end position="77"/>
    </location>
</feature>
<evidence type="ECO:0008006" key="5">
    <source>
        <dbReference type="Google" id="ProtNLM"/>
    </source>
</evidence>
<dbReference type="EMBL" id="JAULSY010000024">
    <property type="protein sequence ID" value="KAK0671056.1"/>
    <property type="molecule type" value="Genomic_DNA"/>
</dbReference>